<keyword evidence="2" id="KW-0393">Immunoglobulin domain</keyword>
<protein>
    <recommendedName>
        <fullName evidence="3">Ig-like domain-containing protein</fullName>
    </recommendedName>
</protein>
<dbReference type="InterPro" id="IPR003599">
    <property type="entry name" value="Ig_sub"/>
</dbReference>
<dbReference type="Gene3D" id="2.60.40.10">
    <property type="entry name" value="Immunoglobulins"/>
    <property type="match status" value="2"/>
</dbReference>
<dbReference type="InterPro" id="IPR013098">
    <property type="entry name" value="Ig_I-set"/>
</dbReference>
<dbReference type="OrthoDB" id="5985519at2759"/>
<accession>A0A3P6QTG0</accession>
<feature type="domain" description="Ig-like" evidence="3">
    <location>
        <begin position="94"/>
        <end position="176"/>
    </location>
</feature>
<gene>
    <name evidence="4" type="ORF">GPUH_LOCUS2688</name>
</gene>
<dbReference type="SMART" id="SM00409">
    <property type="entry name" value="IG"/>
    <property type="match status" value="2"/>
</dbReference>
<name>A0A3P6QTG0_9BILA</name>
<dbReference type="GO" id="GO:0070593">
    <property type="term" value="P:dendrite self-avoidance"/>
    <property type="evidence" value="ECO:0007669"/>
    <property type="project" value="TreeGrafter"/>
</dbReference>
<dbReference type="Proteomes" id="UP000271098">
    <property type="component" value="Unassembled WGS sequence"/>
</dbReference>
<dbReference type="FunFam" id="2.60.40.10:FF:000503">
    <property type="entry name" value="Hemicentin 1"/>
    <property type="match status" value="1"/>
</dbReference>
<dbReference type="GO" id="GO:0030424">
    <property type="term" value="C:axon"/>
    <property type="evidence" value="ECO:0007669"/>
    <property type="project" value="TreeGrafter"/>
</dbReference>
<dbReference type="PANTHER" id="PTHR10075">
    <property type="entry name" value="BASIGIN RELATED"/>
    <property type="match status" value="1"/>
</dbReference>
<dbReference type="InterPro" id="IPR013783">
    <property type="entry name" value="Ig-like_fold"/>
</dbReference>
<evidence type="ECO:0000313" key="5">
    <source>
        <dbReference type="Proteomes" id="UP000271098"/>
    </source>
</evidence>
<dbReference type="EMBL" id="UYRT01004203">
    <property type="protein sequence ID" value="VDK35864.1"/>
    <property type="molecule type" value="Genomic_DNA"/>
</dbReference>
<keyword evidence="5" id="KW-1185">Reference proteome</keyword>
<reference evidence="4 5" key="1">
    <citation type="submission" date="2018-11" db="EMBL/GenBank/DDBJ databases">
        <authorList>
            <consortium name="Pathogen Informatics"/>
        </authorList>
    </citation>
    <scope>NUCLEOTIDE SEQUENCE [LARGE SCALE GENOMIC DNA]</scope>
</reference>
<proteinExistence type="predicted"/>
<evidence type="ECO:0000256" key="1">
    <source>
        <dbReference type="ARBA" id="ARBA00022737"/>
    </source>
</evidence>
<feature type="domain" description="Ig-like" evidence="3">
    <location>
        <begin position="17"/>
        <end position="89"/>
    </location>
</feature>
<dbReference type="GO" id="GO:0098632">
    <property type="term" value="F:cell-cell adhesion mediator activity"/>
    <property type="evidence" value="ECO:0007669"/>
    <property type="project" value="TreeGrafter"/>
</dbReference>
<dbReference type="SUPFAM" id="SSF48726">
    <property type="entry name" value="Immunoglobulin"/>
    <property type="match status" value="2"/>
</dbReference>
<evidence type="ECO:0000256" key="2">
    <source>
        <dbReference type="ARBA" id="ARBA00023319"/>
    </source>
</evidence>
<dbReference type="GO" id="GO:0007156">
    <property type="term" value="P:homophilic cell adhesion via plasma membrane adhesion molecules"/>
    <property type="evidence" value="ECO:0007669"/>
    <property type="project" value="TreeGrafter"/>
</dbReference>
<dbReference type="PANTHER" id="PTHR10075:SF100">
    <property type="entry name" value="FASCICLIN-2"/>
    <property type="match status" value="1"/>
</dbReference>
<keyword evidence="1" id="KW-0677">Repeat</keyword>
<dbReference type="SMART" id="SM00408">
    <property type="entry name" value="IGc2"/>
    <property type="match status" value="2"/>
</dbReference>
<sequence length="191" mass="21068">MRDANVEAVVETLIHRTISFECPIATTSDADISWTKDDVPLFPGLDDHIQILNAGRQLVISGVQRYDQAIYTCVARNKAGEAYKNYKLVVLVPPAIVGTGGQFKVIENNSLILPCEVEGQPFPAITWTKDGKPALQLRSVQALSEGQQLKIVSAARQHRGSYMCSAENKVGKAEITFDVDVISKFQRMCFI</sequence>
<dbReference type="PROSITE" id="PS50835">
    <property type="entry name" value="IG_LIKE"/>
    <property type="match status" value="2"/>
</dbReference>
<evidence type="ECO:0000259" key="3">
    <source>
        <dbReference type="PROSITE" id="PS50835"/>
    </source>
</evidence>
<dbReference type="InterPro" id="IPR003598">
    <property type="entry name" value="Ig_sub2"/>
</dbReference>
<dbReference type="AlphaFoldDB" id="A0A3P6QTG0"/>
<dbReference type="Pfam" id="PF07679">
    <property type="entry name" value="I-set"/>
    <property type="match status" value="2"/>
</dbReference>
<dbReference type="GO" id="GO:0007411">
    <property type="term" value="P:axon guidance"/>
    <property type="evidence" value="ECO:0007669"/>
    <property type="project" value="TreeGrafter"/>
</dbReference>
<dbReference type="GO" id="GO:0005886">
    <property type="term" value="C:plasma membrane"/>
    <property type="evidence" value="ECO:0007669"/>
    <property type="project" value="TreeGrafter"/>
</dbReference>
<organism evidence="4 5">
    <name type="scientific">Gongylonema pulchrum</name>
    <dbReference type="NCBI Taxonomy" id="637853"/>
    <lineage>
        <taxon>Eukaryota</taxon>
        <taxon>Metazoa</taxon>
        <taxon>Ecdysozoa</taxon>
        <taxon>Nematoda</taxon>
        <taxon>Chromadorea</taxon>
        <taxon>Rhabditida</taxon>
        <taxon>Spirurina</taxon>
        <taxon>Spiruromorpha</taxon>
        <taxon>Spiruroidea</taxon>
        <taxon>Gongylonematidae</taxon>
        <taxon>Gongylonema</taxon>
    </lineage>
</organism>
<evidence type="ECO:0000313" key="4">
    <source>
        <dbReference type="EMBL" id="VDK35864.1"/>
    </source>
</evidence>
<dbReference type="InterPro" id="IPR007110">
    <property type="entry name" value="Ig-like_dom"/>
</dbReference>
<dbReference type="InterPro" id="IPR036179">
    <property type="entry name" value="Ig-like_dom_sf"/>
</dbReference>